<dbReference type="InterPro" id="IPR058584">
    <property type="entry name" value="IMB1_TNPO1-like_TPR"/>
</dbReference>
<dbReference type="Pfam" id="PF24714">
    <property type="entry name" value="TOR1L1_N"/>
    <property type="match status" value="1"/>
</dbReference>
<comment type="caution">
    <text evidence="11">The sequence shown here is derived from an EMBL/GenBank/DDBJ whole genome shotgun (WGS) entry which is preliminary data.</text>
</comment>
<dbReference type="InterPro" id="IPR011989">
    <property type="entry name" value="ARM-like"/>
</dbReference>
<dbReference type="InterPro" id="IPR034085">
    <property type="entry name" value="TOG"/>
</dbReference>
<dbReference type="SMART" id="SM01349">
    <property type="entry name" value="TOG"/>
    <property type="match status" value="1"/>
</dbReference>
<evidence type="ECO:0000256" key="8">
    <source>
        <dbReference type="PROSITE-ProRule" id="PRU00103"/>
    </source>
</evidence>
<dbReference type="Pfam" id="PF25780">
    <property type="entry name" value="TPR_IPO5"/>
    <property type="match status" value="1"/>
</dbReference>
<accession>A0AAD5SD24</accession>
<dbReference type="AlphaFoldDB" id="A0AAD5SD24"/>
<keyword evidence="3" id="KW-0813">Transport</keyword>
<dbReference type="GO" id="GO:0006606">
    <property type="term" value="P:protein import into nucleus"/>
    <property type="evidence" value="ECO:0007669"/>
    <property type="project" value="InterPro"/>
</dbReference>
<evidence type="ECO:0000256" key="4">
    <source>
        <dbReference type="ARBA" id="ARBA00022490"/>
    </source>
</evidence>
<evidence type="ECO:0000256" key="1">
    <source>
        <dbReference type="ARBA" id="ARBA00004123"/>
    </source>
</evidence>
<dbReference type="InterPro" id="IPR021133">
    <property type="entry name" value="HEAT_type_2"/>
</dbReference>
<dbReference type="Pfam" id="PF25574">
    <property type="entry name" value="TPR_IMB1"/>
    <property type="match status" value="1"/>
</dbReference>
<organism evidence="11 12">
    <name type="scientific">Rhizophlyctis rosea</name>
    <dbReference type="NCBI Taxonomy" id="64517"/>
    <lineage>
        <taxon>Eukaryota</taxon>
        <taxon>Fungi</taxon>
        <taxon>Fungi incertae sedis</taxon>
        <taxon>Chytridiomycota</taxon>
        <taxon>Chytridiomycota incertae sedis</taxon>
        <taxon>Chytridiomycetes</taxon>
        <taxon>Rhizophlyctidales</taxon>
        <taxon>Rhizophlyctidaceae</taxon>
        <taxon>Rhizophlyctis</taxon>
    </lineage>
</organism>
<dbReference type="PROSITE" id="PS50166">
    <property type="entry name" value="IMPORTIN_B_NT"/>
    <property type="match status" value="1"/>
</dbReference>
<keyword evidence="6" id="KW-0653">Protein transport</keyword>
<keyword evidence="7" id="KW-0539">Nucleus</keyword>
<dbReference type="GO" id="GO:0031267">
    <property type="term" value="F:small GTPase binding"/>
    <property type="evidence" value="ECO:0007669"/>
    <property type="project" value="InterPro"/>
</dbReference>
<dbReference type="Gene3D" id="1.25.10.10">
    <property type="entry name" value="Leucine-rich Repeat Variant"/>
    <property type="match status" value="1"/>
</dbReference>
<keyword evidence="12" id="KW-1185">Reference proteome</keyword>
<evidence type="ECO:0000256" key="5">
    <source>
        <dbReference type="ARBA" id="ARBA00022737"/>
    </source>
</evidence>
<evidence type="ECO:0000256" key="3">
    <source>
        <dbReference type="ARBA" id="ARBA00022448"/>
    </source>
</evidence>
<evidence type="ECO:0000313" key="11">
    <source>
        <dbReference type="EMBL" id="KAJ3052221.1"/>
    </source>
</evidence>
<keyword evidence="4" id="KW-0963">Cytoplasm</keyword>
<dbReference type="GO" id="GO:0005737">
    <property type="term" value="C:cytoplasm"/>
    <property type="evidence" value="ECO:0007669"/>
    <property type="project" value="UniProtKB-SubCell"/>
</dbReference>
<dbReference type="EMBL" id="JADGJD010000314">
    <property type="protein sequence ID" value="KAJ3052221.1"/>
    <property type="molecule type" value="Genomic_DNA"/>
</dbReference>
<dbReference type="InterPro" id="IPR001494">
    <property type="entry name" value="Importin-beta_N"/>
</dbReference>
<dbReference type="PANTHER" id="PTHR10527">
    <property type="entry name" value="IMPORTIN BETA"/>
    <property type="match status" value="1"/>
</dbReference>
<feature type="compositionally biased region" description="Polar residues" evidence="9">
    <location>
        <begin position="809"/>
        <end position="819"/>
    </location>
</feature>
<feature type="region of interest" description="Disordered" evidence="9">
    <location>
        <begin position="799"/>
        <end position="823"/>
    </location>
</feature>
<evidence type="ECO:0000256" key="9">
    <source>
        <dbReference type="SAM" id="MobiDB-lite"/>
    </source>
</evidence>
<feature type="repeat" description="HEAT" evidence="8">
    <location>
        <begin position="902"/>
        <end position="940"/>
    </location>
</feature>
<evidence type="ECO:0000259" key="10">
    <source>
        <dbReference type="PROSITE" id="PS50166"/>
    </source>
</evidence>
<name>A0AAD5SD24_9FUNG</name>
<dbReference type="PROSITE" id="PS50077">
    <property type="entry name" value="HEAT_REPEAT"/>
    <property type="match status" value="1"/>
</dbReference>
<gene>
    <name evidence="11" type="ORF">HK097_006689</name>
</gene>
<keyword evidence="5" id="KW-0677">Repeat</keyword>
<comment type="subcellular location">
    <subcellularLocation>
        <location evidence="2">Cytoplasm</location>
    </subcellularLocation>
    <subcellularLocation>
        <location evidence="1">Nucleus</location>
    </subcellularLocation>
</comment>
<dbReference type="InterPro" id="IPR016024">
    <property type="entry name" value="ARM-type_fold"/>
</dbReference>
<dbReference type="InterPro" id="IPR057600">
    <property type="entry name" value="TORTIFOLIA1/SINE1-2_N"/>
</dbReference>
<evidence type="ECO:0000256" key="6">
    <source>
        <dbReference type="ARBA" id="ARBA00022927"/>
    </source>
</evidence>
<sequence>MEQYIAELEDLLKQVLGGLSAQAATTTLEQRYYSQPQCIPALADVALRHPDAAVRNLAAVELRKQVKEGAHGSNDDKWEKLDFTTRNQIKQRLLEVIVVEPENATRHAQSRVISEIASKELDANQWPELLGFLNNCCQSANASHREIGVYVLFTLFDSVGEILDEHISNLLQLFGRTLADPESAEVRVITLRALGRVADYLDPDNKADIKVYRTLIPGMLAVIQQCLDSGDEDRAIKGIEVFDNLLVLETPVVSTQLPALIEFFTRTGANKDLGGNVRQMAISFLMWATVCHKNKIQKLNLIAPLIGAMFPIAAEDEEEDEDSPVKVALQVISSMATSFPPNDVFPVTMKYVVDYLNSADPRARKAAVLAVAVLVDGCADHMRTRINDLLVLVSRALQDPELIVRKAGCLCLGSLAEELETEIGEHHASLIPLIFNLMSEPHYEIQKSSTNALDALLLGLGDNVNQYLGVLMNKLVALLDNGDARVRGSVVACIGSAANAAGDDFKPFFVELMPRMQHLMAMAASKDDLDLRGIATDAISSVAEAVGKDVFRPYLPEVMKLSFEGLHLESNRLREATYIFFGVLARVFEEEFGTYLTAVVPQLIHSCELSETNFEGPVVGGEEEEADEGKNFMSLHNAMAAEKESAADALGQIFAATKAAFLPYVEQTVNILYGFLEHNHEEVRKSAVGSLFLYFSTFYKMSSPAPFLPGLPLKVPVHDNVVNIAKMVSEGVTKMLDEEVDRLVVAQTFNEYKDILKETGPCILVDIAQFDRLATIVLKVVEQQHLCQIDELSDIEDDMDDGVPHSKISPRNPNSSASTTDEEDDDVAELDALLIEAAVDLVAAMAGALGADFASYFERFQPLIAKYFKKSRSSSDRNMVIGAFADVTVGLGEGVTKFTGELMPMFVKGLADEDEEVKANAAFAVGVLIANSRADLTSYYVQVLQLLRPLIETPSELNANDNACGAIARMILRSPDAIPLDRVLPAIVQQLPLKRDFEENEPIYQCLFALLRANNAYLLENLPQLLNIFAQALSPPENQLKPATRAQMLEFLNTLKVHHTDQFQNMLTSLRSDYANIIVSNLR</sequence>
<dbReference type="SMART" id="SM00913">
    <property type="entry name" value="IBN_N"/>
    <property type="match status" value="1"/>
</dbReference>
<dbReference type="SUPFAM" id="SSF48371">
    <property type="entry name" value="ARM repeat"/>
    <property type="match status" value="2"/>
</dbReference>
<dbReference type="InterPro" id="IPR057672">
    <property type="entry name" value="TPR_IPO4/5"/>
</dbReference>
<protein>
    <recommendedName>
        <fullName evidence="10">Importin N-terminal domain-containing protein</fullName>
    </recommendedName>
</protein>
<dbReference type="Pfam" id="PF03810">
    <property type="entry name" value="IBN_N"/>
    <property type="match status" value="1"/>
</dbReference>
<feature type="domain" description="Importin N-terminal" evidence="10">
    <location>
        <begin position="24"/>
        <end position="99"/>
    </location>
</feature>
<evidence type="ECO:0000256" key="7">
    <source>
        <dbReference type="ARBA" id="ARBA00023242"/>
    </source>
</evidence>
<evidence type="ECO:0000313" key="12">
    <source>
        <dbReference type="Proteomes" id="UP001212841"/>
    </source>
</evidence>
<reference evidence="11" key="1">
    <citation type="submission" date="2020-05" db="EMBL/GenBank/DDBJ databases">
        <title>Phylogenomic resolution of chytrid fungi.</title>
        <authorList>
            <person name="Stajich J.E."/>
            <person name="Amses K."/>
            <person name="Simmons R."/>
            <person name="Seto K."/>
            <person name="Myers J."/>
            <person name="Bonds A."/>
            <person name="Quandt C.A."/>
            <person name="Barry K."/>
            <person name="Liu P."/>
            <person name="Grigoriev I."/>
            <person name="Longcore J.E."/>
            <person name="James T.Y."/>
        </authorList>
    </citation>
    <scope>NUCLEOTIDE SEQUENCE</scope>
    <source>
        <strain evidence="11">JEL0318</strain>
    </source>
</reference>
<dbReference type="Proteomes" id="UP001212841">
    <property type="component" value="Unassembled WGS sequence"/>
</dbReference>
<proteinExistence type="predicted"/>
<evidence type="ECO:0000256" key="2">
    <source>
        <dbReference type="ARBA" id="ARBA00004496"/>
    </source>
</evidence>
<dbReference type="InterPro" id="IPR040122">
    <property type="entry name" value="Importin_beta"/>
</dbReference>